<feature type="region of interest" description="Disordered" evidence="1">
    <location>
        <begin position="227"/>
        <end position="299"/>
    </location>
</feature>
<dbReference type="SUPFAM" id="SSF54098">
    <property type="entry name" value="Prion-like"/>
    <property type="match status" value="1"/>
</dbReference>
<sequence>MLWSRTGAKICFTVSSTDGYGRYLLPALTDLSKRSGPVDKIMRGRHKQWGQSNQGGNPPQSGRSGYPSNYPRQQGGGGYSNQYPAQGFPHGGYGGYPGSYINHNPNNKVLSPRYGGSLGYGGYGARGGSPFSHSVQAMGRYPSDESRYNGRRAVMAAAGGAMAGMALGYGLGRFPRPHFSFHSPQEEYYYNHYMYRKYGVKSTDTNDYSRDYKYTPHGETYDSYMDTCMNRPDLPAENQEANNKPVVTSAQDTGTSSNTTKTNSTATENSATIGPRPGNEPEASPVPPASQTVSEAEDDDTVSIVEIGYPALIEQLKARRCLELYMVYSEKYLKREAGGAQGLEMGFRGLLSVVASILLMLLNSNMLLH</sequence>
<accession>A0A6G1PZM0</accession>
<evidence type="ECO:0000256" key="1">
    <source>
        <dbReference type="SAM" id="MobiDB-lite"/>
    </source>
</evidence>
<proteinExistence type="predicted"/>
<name>A0A6G1PZM0_CHAAH</name>
<feature type="compositionally biased region" description="Polar residues" evidence="1">
    <location>
        <begin position="49"/>
        <end position="72"/>
    </location>
</feature>
<feature type="compositionally biased region" description="Polar residues" evidence="1">
    <location>
        <begin position="239"/>
        <end position="252"/>
    </location>
</feature>
<dbReference type="EMBL" id="CM015722">
    <property type="protein sequence ID" value="KAF3695593.1"/>
    <property type="molecule type" value="Genomic_DNA"/>
</dbReference>
<dbReference type="GO" id="GO:0051260">
    <property type="term" value="P:protein homooligomerization"/>
    <property type="evidence" value="ECO:0007669"/>
    <property type="project" value="InterPro"/>
</dbReference>
<gene>
    <name evidence="2" type="ORF">EXN66_Car011269</name>
</gene>
<keyword evidence="3" id="KW-1185">Reference proteome</keyword>
<dbReference type="InterPro" id="IPR036924">
    <property type="entry name" value="Prion/Doppel_b-ribbon_dom_sf"/>
</dbReference>
<dbReference type="Proteomes" id="UP000503349">
    <property type="component" value="Chromosome 11"/>
</dbReference>
<reference evidence="2 3" key="1">
    <citation type="submission" date="2019-02" db="EMBL/GenBank/DDBJ databases">
        <title>Opniocepnalus argus genome.</title>
        <authorList>
            <person name="Zhou C."/>
            <person name="Xiao S."/>
        </authorList>
    </citation>
    <scope>NUCLEOTIDE SEQUENCE [LARGE SCALE GENOMIC DNA]</scope>
    <source>
        <strain evidence="2">OARG1902GOOAL</strain>
        <tissue evidence="2">Muscle</tissue>
    </source>
</reference>
<organism evidence="2 3">
    <name type="scientific">Channa argus</name>
    <name type="common">Northern snakehead</name>
    <name type="synonym">Ophicephalus argus</name>
    <dbReference type="NCBI Taxonomy" id="215402"/>
    <lineage>
        <taxon>Eukaryota</taxon>
        <taxon>Metazoa</taxon>
        <taxon>Chordata</taxon>
        <taxon>Craniata</taxon>
        <taxon>Vertebrata</taxon>
        <taxon>Euteleostomi</taxon>
        <taxon>Actinopterygii</taxon>
        <taxon>Neopterygii</taxon>
        <taxon>Teleostei</taxon>
        <taxon>Neoteleostei</taxon>
        <taxon>Acanthomorphata</taxon>
        <taxon>Anabantaria</taxon>
        <taxon>Anabantiformes</taxon>
        <taxon>Channoidei</taxon>
        <taxon>Channidae</taxon>
        <taxon>Channa</taxon>
    </lineage>
</organism>
<feature type="compositionally biased region" description="Low complexity" evidence="1">
    <location>
        <begin position="253"/>
        <end position="272"/>
    </location>
</feature>
<reference evidence="3" key="2">
    <citation type="submission" date="2019-02" db="EMBL/GenBank/DDBJ databases">
        <title>Opniocepnalus argus Var Kimnra genome.</title>
        <authorList>
            <person name="Zhou C."/>
            <person name="Xiao S."/>
        </authorList>
    </citation>
    <scope>NUCLEOTIDE SEQUENCE [LARGE SCALE GENOMIC DNA]</scope>
</reference>
<protein>
    <submittedName>
        <fullName evidence="2">Uncharacterized protein</fullName>
    </submittedName>
</protein>
<feature type="region of interest" description="Disordered" evidence="1">
    <location>
        <begin position="43"/>
        <end position="84"/>
    </location>
</feature>
<dbReference type="GO" id="GO:0016020">
    <property type="term" value="C:membrane"/>
    <property type="evidence" value="ECO:0007669"/>
    <property type="project" value="InterPro"/>
</dbReference>
<dbReference type="Gene3D" id="1.10.790.10">
    <property type="entry name" value="Prion/Doppel protein, beta-ribbon domain"/>
    <property type="match status" value="1"/>
</dbReference>
<evidence type="ECO:0000313" key="3">
    <source>
        <dbReference type="Proteomes" id="UP000503349"/>
    </source>
</evidence>
<dbReference type="AlphaFoldDB" id="A0A6G1PZM0"/>
<evidence type="ECO:0000313" key="2">
    <source>
        <dbReference type="EMBL" id="KAF3695593.1"/>
    </source>
</evidence>